<sequence length="562" mass="65309">MKSPFKFLDAYTSADIASFFGRQTEERQLFQQLRNTSITLLYGVSGTGKTSLVQCGLAKYYDGPDWHPFYIKRGNNINKSLESLLKSVLDENTLTESLDDLVYEVFLQYSRPVYLIFDQFEEIFTVAKDANTEEKELFFSNISQLLKRNLPCKAIIIIREEFLGQLYDFERYIPNLFDFRIRVEPMNTSKLEAVLSGTFEYFKINQQQKNLDVQNAIKDNLIEGNATSQLAYLQVYLDRLWKFAYIEKYGEQEWSGVTPSVEITEGTISKVGDVSNVLNIYLEEQLKTIAAKLNCQSNWIIEILDSFVTDDGTKRPIIEGSNLLNPKNRLGDSDLTLCLNALQEARLLRKDNEYYELAHDALAGILDKKRTGEQRLIKNLTFKLKNDFELFEKENGGLLDIQNLAVYDRYQILIDSELSQEPIYKKLLNYIEISRESNEKKRIELEYKNERLKSQSAELHYNNQKLEAQVQKTKKYFKLILFSLIVVIGIAIYALFKKKEADSNLINFYNERIKRLKIDATTYESSEDYKNALDKISEADSLKPNDSEIKILKNRIEKKLNL</sequence>
<reference evidence="4" key="1">
    <citation type="journal article" date="2014" name="Int. J. Syst. Evol. Microbiol.">
        <title>Complete genome sequence of Corynebacterium casei LMG S-19264T (=DSM 44701T), isolated from a smear-ripened cheese.</title>
        <authorList>
            <consortium name="US DOE Joint Genome Institute (JGI-PGF)"/>
            <person name="Walter F."/>
            <person name="Albersmeier A."/>
            <person name="Kalinowski J."/>
            <person name="Ruckert C."/>
        </authorList>
    </citation>
    <scope>NUCLEOTIDE SEQUENCE</scope>
    <source>
        <strain evidence="4">CGMCC 1.15958</strain>
    </source>
</reference>
<evidence type="ECO:0000256" key="1">
    <source>
        <dbReference type="SAM" id="Coils"/>
    </source>
</evidence>
<dbReference type="EMBL" id="BMKK01000010">
    <property type="protein sequence ID" value="GGD73440.1"/>
    <property type="molecule type" value="Genomic_DNA"/>
</dbReference>
<keyword evidence="1" id="KW-0175">Coiled coil</keyword>
<dbReference type="AlphaFoldDB" id="A0A916Z329"/>
<comment type="caution">
    <text evidence="4">The sequence shown here is derived from an EMBL/GenBank/DDBJ whole genome shotgun (WGS) entry which is preliminary data.</text>
</comment>
<keyword evidence="2" id="KW-0812">Transmembrane</keyword>
<evidence type="ECO:0000256" key="2">
    <source>
        <dbReference type="SAM" id="Phobius"/>
    </source>
</evidence>
<evidence type="ECO:0000259" key="3">
    <source>
        <dbReference type="Pfam" id="PF20703"/>
    </source>
</evidence>
<organism evidence="4 5">
    <name type="scientific">Emticicia aquatilis</name>
    <dbReference type="NCBI Taxonomy" id="1537369"/>
    <lineage>
        <taxon>Bacteria</taxon>
        <taxon>Pseudomonadati</taxon>
        <taxon>Bacteroidota</taxon>
        <taxon>Cytophagia</taxon>
        <taxon>Cytophagales</taxon>
        <taxon>Leadbetterellaceae</taxon>
        <taxon>Emticicia</taxon>
    </lineage>
</organism>
<feature type="domain" description="Novel STAND NTPase 1" evidence="3">
    <location>
        <begin position="4"/>
        <end position="362"/>
    </location>
</feature>
<reference evidence="4" key="2">
    <citation type="submission" date="2020-09" db="EMBL/GenBank/DDBJ databases">
        <authorList>
            <person name="Sun Q."/>
            <person name="Zhou Y."/>
        </authorList>
    </citation>
    <scope>NUCLEOTIDE SEQUENCE</scope>
    <source>
        <strain evidence="4">CGMCC 1.15958</strain>
    </source>
</reference>
<keyword evidence="2" id="KW-1133">Transmembrane helix</keyword>
<proteinExistence type="predicted"/>
<dbReference type="InterPro" id="IPR027417">
    <property type="entry name" value="P-loop_NTPase"/>
</dbReference>
<dbReference type="Proteomes" id="UP000609064">
    <property type="component" value="Unassembled WGS sequence"/>
</dbReference>
<evidence type="ECO:0000313" key="5">
    <source>
        <dbReference type="Proteomes" id="UP000609064"/>
    </source>
</evidence>
<accession>A0A916Z329</accession>
<keyword evidence="5" id="KW-1185">Reference proteome</keyword>
<keyword evidence="2" id="KW-0472">Membrane</keyword>
<dbReference type="InterPro" id="IPR049052">
    <property type="entry name" value="nSTAND1"/>
</dbReference>
<dbReference type="SUPFAM" id="SSF52540">
    <property type="entry name" value="P-loop containing nucleoside triphosphate hydrolases"/>
    <property type="match status" value="1"/>
</dbReference>
<dbReference type="Gene3D" id="3.40.50.300">
    <property type="entry name" value="P-loop containing nucleotide triphosphate hydrolases"/>
    <property type="match status" value="1"/>
</dbReference>
<dbReference type="RefSeq" id="WP_188769077.1">
    <property type="nucleotide sequence ID" value="NZ_BMKK01000010.1"/>
</dbReference>
<name>A0A916Z329_9BACT</name>
<protein>
    <recommendedName>
        <fullName evidence="3">Novel STAND NTPase 1 domain-containing protein</fullName>
    </recommendedName>
</protein>
<feature type="coiled-coil region" evidence="1">
    <location>
        <begin position="433"/>
        <end position="469"/>
    </location>
</feature>
<feature type="transmembrane region" description="Helical" evidence="2">
    <location>
        <begin position="476"/>
        <end position="496"/>
    </location>
</feature>
<evidence type="ECO:0000313" key="4">
    <source>
        <dbReference type="EMBL" id="GGD73440.1"/>
    </source>
</evidence>
<gene>
    <name evidence="4" type="ORF">GCM10011514_41870</name>
</gene>
<dbReference type="Pfam" id="PF20703">
    <property type="entry name" value="nSTAND1"/>
    <property type="match status" value="1"/>
</dbReference>